<evidence type="ECO:0000313" key="3">
    <source>
        <dbReference type="Proteomes" id="UP000700059"/>
    </source>
</evidence>
<keyword evidence="1" id="KW-0732">Signal</keyword>
<evidence type="ECO:0000256" key="1">
    <source>
        <dbReference type="SAM" id="SignalP"/>
    </source>
</evidence>
<protein>
    <recommendedName>
        <fullName evidence="4">Bacteriocin</fullName>
    </recommendedName>
</protein>
<reference evidence="2 3" key="1">
    <citation type="submission" date="2021-08" db="EMBL/GenBank/DDBJ databases">
        <title>Helicobacter spp. isolated from feces of Anatolian Ground Squirrel (Spermophilus xanthoprymnus) in Turkey.</title>
        <authorList>
            <person name="Aydin F."/>
            <person name="Abay S."/>
            <person name="Kayman T."/>
            <person name="Karakaya E."/>
            <person name="Saticioglu I.B."/>
        </authorList>
    </citation>
    <scope>NUCLEOTIDE SEQUENCE [LARGE SCALE GENOMIC DNA]</scope>
    <source>
        <strain evidence="2 3">Faydin-H70</strain>
    </source>
</reference>
<name>A0ABS7JM79_9HELI</name>
<dbReference type="EMBL" id="JAIGYQ010000003">
    <property type="protein sequence ID" value="MBX7490501.1"/>
    <property type="molecule type" value="Genomic_DNA"/>
</dbReference>
<evidence type="ECO:0008006" key="4">
    <source>
        <dbReference type="Google" id="ProtNLM"/>
    </source>
</evidence>
<evidence type="ECO:0000313" key="2">
    <source>
        <dbReference type="EMBL" id="MBX7490501.1"/>
    </source>
</evidence>
<dbReference type="RefSeq" id="WP_221531762.1">
    <property type="nucleotide sequence ID" value="NZ_JAIGYP010000003.1"/>
</dbReference>
<accession>A0ABS7JM79</accession>
<sequence length="194" mass="21112">MFKKLFCIVALGSLLASSAVAIDDVLALVSNGKLTSNSLGVTKLNIDDKMQVKGGYRHSNLVTFQNSSIGNTRFSQIGVVLELSDYELRNEVSCGFGIASGCSTRSYVNQQGYRDYMSVANQNRGEYIAVTMTKTTRPGLFGVSRPTFTKGAMVVGISNRMVYKIRNATAKNGIASEALRRIGNDLSRILVTQY</sequence>
<gene>
    <name evidence="2" type="ORF">K4G57_03330</name>
</gene>
<proteinExistence type="predicted"/>
<comment type="caution">
    <text evidence="2">The sequence shown here is derived from an EMBL/GenBank/DDBJ whole genome shotgun (WGS) entry which is preliminary data.</text>
</comment>
<feature type="signal peptide" evidence="1">
    <location>
        <begin position="1"/>
        <end position="21"/>
    </location>
</feature>
<feature type="chain" id="PRO_5047252523" description="Bacteriocin" evidence="1">
    <location>
        <begin position="22"/>
        <end position="194"/>
    </location>
</feature>
<keyword evidence="3" id="KW-1185">Reference proteome</keyword>
<dbReference type="Proteomes" id="UP000700059">
    <property type="component" value="Unassembled WGS sequence"/>
</dbReference>
<organism evidence="2 3">
    <name type="scientific">Helicobacter turcicus</name>
    <dbReference type="NCBI Taxonomy" id="2867412"/>
    <lineage>
        <taxon>Bacteria</taxon>
        <taxon>Pseudomonadati</taxon>
        <taxon>Campylobacterota</taxon>
        <taxon>Epsilonproteobacteria</taxon>
        <taxon>Campylobacterales</taxon>
        <taxon>Helicobacteraceae</taxon>
        <taxon>Helicobacter</taxon>
    </lineage>
</organism>